<evidence type="ECO:0000313" key="2">
    <source>
        <dbReference type="EMBL" id="MFC5730506.1"/>
    </source>
</evidence>
<feature type="transmembrane region" description="Helical" evidence="1">
    <location>
        <begin position="20"/>
        <end position="43"/>
    </location>
</feature>
<dbReference type="Proteomes" id="UP001596072">
    <property type="component" value="Unassembled WGS sequence"/>
</dbReference>
<keyword evidence="3" id="KW-1185">Reference proteome</keyword>
<accession>A0ABW0ZHL6</accession>
<organism evidence="2 3">
    <name type="scientific">Nocardioides vastitatis</name>
    <dbReference type="NCBI Taxonomy" id="2568655"/>
    <lineage>
        <taxon>Bacteria</taxon>
        <taxon>Bacillati</taxon>
        <taxon>Actinomycetota</taxon>
        <taxon>Actinomycetes</taxon>
        <taxon>Propionibacteriales</taxon>
        <taxon>Nocardioidaceae</taxon>
        <taxon>Nocardioides</taxon>
    </lineage>
</organism>
<keyword evidence="1" id="KW-1133">Transmembrane helix</keyword>
<dbReference type="EMBL" id="JBHSNS010000009">
    <property type="protein sequence ID" value="MFC5730506.1"/>
    <property type="molecule type" value="Genomic_DNA"/>
</dbReference>
<keyword evidence="1" id="KW-0812">Transmembrane</keyword>
<protein>
    <submittedName>
        <fullName evidence="2">CbtB-domain containing protein</fullName>
    </submittedName>
</protein>
<dbReference type="RefSeq" id="WP_136433748.1">
    <property type="nucleotide sequence ID" value="NZ_JBHSNS010000009.1"/>
</dbReference>
<evidence type="ECO:0000313" key="3">
    <source>
        <dbReference type="Proteomes" id="UP001596072"/>
    </source>
</evidence>
<name>A0ABW0ZHL6_9ACTN</name>
<gene>
    <name evidence="2" type="ORF">ACFPQB_16415</name>
</gene>
<evidence type="ECO:0000256" key="1">
    <source>
        <dbReference type="SAM" id="Phobius"/>
    </source>
</evidence>
<reference evidence="3" key="1">
    <citation type="journal article" date="2019" name="Int. J. Syst. Evol. Microbiol.">
        <title>The Global Catalogue of Microorganisms (GCM) 10K type strain sequencing project: providing services to taxonomists for standard genome sequencing and annotation.</title>
        <authorList>
            <consortium name="The Broad Institute Genomics Platform"/>
            <consortium name="The Broad Institute Genome Sequencing Center for Infectious Disease"/>
            <person name="Wu L."/>
            <person name="Ma J."/>
        </authorList>
    </citation>
    <scope>NUCLEOTIDE SEQUENCE [LARGE SCALE GENOMIC DNA]</scope>
    <source>
        <strain evidence="3">YIM 94188</strain>
    </source>
</reference>
<keyword evidence="1" id="KW-0472">Membrane</keyword>
<proteinExistence type="predicted"/>
<sequence length="74" mass="7797">MSQLSAAPLAPTTSVEVPAVPLLQLGTWVVFYGLLAMLAIFFVSAGQGAISLPAGTAVHEWVHDARHLLGYPCH</sequence>
<comment type="caution">
    <text evidence="2">The sequence shown here is derived from an EMBL/GenBank/DDBJ whole genome shotgun (WGS) entry which is preliminary data.</text>
</comment>